<dbReference type="GO" id="GO:0008033">
    <property type="term" value="P:tRNA processing"/>
    <property type="evidence" value="ECO:0007669"/>
    <property type="project" value="UniProtKB-UniRule"/>
</dbReference>
<dbReference type="GO" id="GO:0031125">
    <property type="term" value="P:rRNA 3'-end processing"/>
    <property type="evidence" value="ECO:0007669"/>
    <property type="project" value="UniProtKB-ARBA"/>
</dbReference>
<dbReference type="GO" id="GO:0000175">
    <property type="term" value="F:3'-5'-RNA exonuclease activity"/>
    <property type="evidence" value="ECO:0007669"/>
    <property type="project" value="UniProtKB-UniRule"/>
</dbReference>
<dbReference type="SUPFAM" id="SSF54211">
    <property type="entry name" value="Ribosomal protein S5 domain 2-like"/>
    <property type="match status" value="1"/>
</dbReference>
<keyword evidence="5 8" id="KW-0819">tRNA processing</keyword>
<name>A0A5R9GH45_9BACL</name>
<accession>A0A5R9GH45</accession>
<evidence type="ECO:0000256" key="2">
    <source>
        <dbReference type="ARBA" id="ARBA00022552"/>
    </source>
</evidence>
<evidence type="ECO:0000313" key="11">
    <source>
        <dbReference type="EMBL" id="TLS53766.1"/>
    </source>
</evidence>
<evidence type="ECO:0000259" key="10">
    <source>
        <dbReference type="Pfam" id="PF03725"/>
    </source>
</evidence>
<dbReference type="Gene3D" id="3.30.230.70">
    <property type="entry name" value="GHMP Kinase, N-terminal domain"/>
    <property type="match status" value="1"/>
</dbReference>
<dbReference type="FunFam" id="3.30.230.70:FF:000003">
    <property type="entry name" value="Ribonuclease PH"/>
    <property type="match status" value="1"/>
</dbReference>
<dbReference type="SUPFAM" id="SSF55666">
    <property type="entry name" value="Ribonuclease PH domain 2-like"/>
    <property type="match status" value="1"/>
</dbReference>
<dbReference type="InterPro" id="IPR020568">
    <property type="entry name" value="Ribosomal_Su5_D2-typ_SF"/>
</dbReference>
<evidence type="ECO:0000259" key="9">
    <source>
        <dbReference type="Pfam" id="PF01138"/>
    </source>
</evidence>
<dbReference type="OrthoDB" id="9802265at2"/>
<dbReference type="NCBIfam" id="TIGR01966">
    <property type="entry name" value="RNasePH"/>
    <property type="match status" value="1"/>
</dbReference>
<dbReference type="GO" id="GO:0009022">
    <property type="term" value="F:tRNA nucleotidyltransferase activity"/>
    <property type="evidence" value="ECO:0007669"/>
    <property type="project" value="UniProtKB-UniRule"/>
</dbReference>
<dbReference type="InterPro" id="IPR027408">
    <property type="entry name" value="PNPase/RNase_PH_dom_sf"/>
</dbReference>
<dbReference type="GO" id="GO:0000049">
    <property type="term" value="F:tRNA binding"/>
    <property type="evidence" value="ECO:0007669"/>
    <property type="project" value="UniProtKB-UniRule"/>
</dbReference>
<evidence type="ECO:0000256" key="5">
    <source>
        <dbReference type="ARBA" id="ARBA00022694"/>
    </source>
</evidence>
<dbReference type="Pfam" id="PF01138">
    <property type="entry name" value="RNase_PH"/>
    <property type="match status" value="1"/>
</dbReference>
<feature type="binding site" evidence="8">
    <location>
        <position position="86"/>
    </location>
    <ligand>
        <name>phosphate</name>
        <dbReference type="ChEBI" id="CHEBI:43474"/>
        <note>substrate</note>
    </ligand>
</feature>
<evidence type="ECO:0000313" key="12">
    <source>
        <dbReference type="Proteomes" id="UP000309676"/>
    </source>
</evidence>
<evidence type="ECO:0000256" key="7">
    <source>
        <dbReference type="ARBA" id="ARBA00022884"/>
    </source>
</evidence>
<dbReference type="CDD" id="cd11362">
    <property type="entry name" value="RNase_PH_bact"/>
    <property type="match status" value="1"/>
</dbReference>
<evidence type="ECO:0000256" key="1">
    <source>
        <dbReference type="ARBA" id="ARBA00006678"/>
    </source>
</evidence>
<comment type="caution">
    <text evidence="11">The sequence shown here is derived from an EMBL/GenBank/DDBJ whole genome shotgun (WGS) entry which is preliminary data.</text>
</comment>
<dbReference type="EMBL" id="VCIW01000002">
    <property type="protein sequence ID" value="TLS53766.1"/>
    <property type="molecule type" value="Genomic_DNA"/>
</dbReference>
<dbReference type="Proteomes" id="UP000309676">
    <property type="component" value="Unassembled WGS sequence"/>
</dbReference>
<gene>
    <name evidence="8" type="primary">rph</name>
    <name evidence="11" type="ORF">FE782_04230</name>
</gene>
<keyword evidence="4 8" id="KW-0808">Transferase</keyword>
<proteinExistence type="inferred from homology"/>
<dbReference type="HAMAP" id="MF_00564">
    <property type="entry name" value="RNase_PH"/>
    <property type="match status" value="1"/>
</dbReference>
<comment type="subunit">
    <text evidence="8">Homohexameric ring arranged as a trimer of dimers.</text>
</comment>
<feature type="binding site" evidence="8">
    <location>
        <begin position="124"/>
        <end position="126"/>
    </location>
    <ligand>
        <name>phosphate</name>
        <dbReference type="ChEBI" id="CHEBI:43474"/>
        <note>substrate</note>
    </ligand>
</feature>
<comment type="function">
    <text evidence="8">Phosphorolytic 3'-5' exoribonuclease that plays an important role in tRNA 3'-end maturation. Removes nucleotide residues following the 3'-CCA terminus of tRNAs; can also add nucleotides to the ends of RNA molecules by using nucleoside diphosphates as substrates, but this may not be physiologically important. Probably plays a role in initiation of 16S rRNA degradation (leading to ribosome degradation) during starvation.</text>
</comment>
<feature type="domain" description="Exoribonuclease phosphorolytic" evidence="9">
    <location>
        <begin position="10"/>
        <end position="140"/>
    </location>
</feature>
<dbReference type="InterPro" id="IPR001247">
    <property type="entry name" value="ExoRNase_PH_dom1"/>
</dbReference>
<evidence type="ECO:0000256" key="8">
    <source>
        <dbReference type="HAMAP-Rule" id="MF_00564"/>
    </source>
</evidence>
<dbReference type="EC" id="2.7.7.56" evidence="8"/>
<keyword evidence="12" id="KW-1185">Reference proteome</keyword>
<dbReference type="PANTHER" id="PTHR11953">
    <property type="entry name" value="EXOSOME COMPLEX COMPONENT"/>
    <property type="match status" value="1"/>
</dbReference>
<sequence length="255" mass="27542">MRTDGRQWDEIRPTTMTTGVNKYAEGSVLIEVGATKVICTATVDEKVPPFMKGQGRGWVTAEYAMLPRATQARNQRESAKGKLTGRTMEIQRLIGRALRSVVDLHALGERTITLDCDVIQADGGTRTTSITGAFVALCLAVDKLRASGHIPETRKHPITDYLASLSVGVVNGHVLLDLNYEEDSKAIVDMNVVMTGAGKLVEVQGTGEEAPFTRQEMNAMLDVAEQGIRRMRALQREALGAAGAAIPEASETPHA</sequence>
<protein>
    <recommendedName>
        <fullName evidence="8">Ribonuclease PH</fullName>
        <shortName evidence="8">RNase PH</shortName>
        <ecNumber evidence="8">2.7.7.56</ecNumber>
    </recommendedName>
    <alternativeName>
        <fullName evidence="8">tRNA nucleotidyltransferase</fullName>
    </alternativeName>
</protein>
<dbReference type="InterPro" id="IPR018336">
    <property type="entry name" value="RNase_PH_CS"/>
</dbReference>
<dbReference type="PROSITE" id="PS01277">
    <property type="entry name" value="RIBONUCLEASE_PH"/>
    <property type="match status" value="1"/>
</dbReference>
<dbReference type="Pfam" id="PF03725">
    <property type="entry name" value="RNase_PH_C"/>
    <property type="match status" value="1"/>
</dbReference>
<dbReference type="InterPro" id="IPR015847">
    <property type="entry name" value="ExoRNase_PH_dom2"/>
</dbReference>
<dbReference type="InterPro" id="IPR036345">
    <property type="entry name" value="ExoRNase_PH_dom2_sf"/>
</dbReference>
<keyword evidence="7" id="KW-0694">RNA-binding</keyword>
<dbReference type="AlphaFoldDB" id="A0A5R9GH45"/>
<organism evidence="11 12">
    <name type="scientific">Paenibacillus antri</name>
    <dbReference type="NCBI Taxonomy" id="2582848"/>
    <lineage>
        <taxon>Bacteria</taxon>
        <taxon>Bacillati</taxon>
        <taxon>Bacillota</taxon>
        <taxon>Bacilli</taxon>
        <taxon>Bacillales</taxon>
        <taxon>Paenibacillaceae</taxon>
        <taxon>Paenibacillus</taxon>
    </lineage>
</organism>
<comment type="similarity">
    <text evidence="1 8">Belongs to the RNase PH family.</text>
</comment>
<keyword evidence="6 8" id="KW-0548">Nucleotidyltransferase</keyword>
<evidence type="ECO:0000256" key="4">
    <source>
        <dbReference type="ARBA" id="ARBA00022679"/>
    </source>
</evidence>
<evidence type="ECO:0000256" key="3">
    <source>
        <dbReference type="ARBA" id="ARBA00022555"/>
    </source>
</evidence>
<dbReference type="InterPro" id="IPR050080">
    <property type="entry name" value="RNase_PH"/>
</dbReference>
<dbReference type="GO" id="GO:0016075">
    <property type="term" value="P:rRNA catabolic process"/>
    <property type="evidence" value="ECO:0007669"/>
    <property type="project" value="UniProtKB-UniRule"/>
</dbReference>
<dbReference type="InterPro" id="IPR002381">
    <property type="entry name" value="RNase_PH_bac-type"/>
</dbReference>
<comment type="catalytic activity">
    <reaction evidence="8">
        <text>tRNA(n+1) + phosphate = tRNA(n) + a ribonucleoside 5'-diphosphate</text>
        <dbReference type="Rhea" id="RHEA:10628"/>
        <dbReference type="Rhea" id="RHEA-COMP:17343"/>
        <dbReference type="Rhea" id="RHEA-COMP:17344"/>
        <dbReference type="ChEBI" id="CHEBI:43474"/>
        <dbReference type="ChEBI" id="CHEBI:57930"/>
        <dbReference type="ChEBI" id="CHEBI:173114"/>
        <dbReference type="EC" id="2.7.7.56"/>
    </reaction>
</comment>
<keyword evidence="3 8" id="KW-0820">tRNA-binding</keyword>
<feature type="domain" description="Exoribonuclease phosphorolytic" evidence="10">
    <location>
        <begin position="161"/>
        <end position="226"/>
    </location>
</feature>
<evidence type="ECO:0000256" key="6">
    <source>
        <dbReference type="ARBA" id="ARBA00022695"/>
    </source>
</evidence>
<keyword evidence="2 8" id="KW-0698">rRNA processing</keyword>
<reference evidence="11 12" key="1">
    <citation type="submission" date="2019-05" db="EMBL/GenBank/DDBJ databases">
        <authorList>
            <person name="Narsing Rao M.P."/>
            <person name="Li W.J."/>
        </authorList>
    </citation>
    <scope>NUCLEOTIDE SEQUENCE [LARGE SCALE GENOMIC DNA]</scope>
    <source>
        <strain evidence="11 12">SYSU_K30003</strain>
    </source>
</reference>
<dbReference type="PANTHER" id="PTHR11953:SF0">
    <property type="entry name" value="EXOSOME COMPLEX COMPONENT RRP41"/>
    <property type="match status" value="1"/>
</dbReference>